<dbReference type="InterPro" id="IPR012677">
    <property type="entry name" value="Nucleotide-bd_a/b_plait_sf"/>
</dbReference>
<evidence type="ECO:0000313" key="2">
    <source>
        <dbReference type="EMBL" id="JAP84481.1"/>
    </source>
</evidence>
<evidence type="ECO:0000256" key="1">
    <source>
        <dbReference type="SAM" id="MobiDB-lite"/>
    </source>
</evidence>
<dbReference type="EMBL" id="GEDV01004076">
    <property type="protein sequence ID" value="JAP84481.1"/>
    <property type="molecule type" value="Transcribed_RNA"/>
</dbReference>
<sequence length="280" mass="30882">MDGGKVGYEKSTREQSNGNSDDRLEANSLPEDGAPSFSHDVAAVDGYAQRRKPATVDGPGPSRAPRQAGPKRPRSGYTYCFSPLKKVRLEEFVPASQVIDHELRDRYEVKLSSFALRTTFQEVRDVCKGAVQIRVGHNGMVLAWAFARYASEEEAASATKALEGTVLNGAHIKVSYCGDRWKDPRRRPRNLPDTLDVQRLPSNCRTTEKVAAIFPTGRVLMVTQTGHAKVKFGSTEELIAAVRKPECHVVGRKKLKFAMAITNRAAGLDKKDDGQRAGRE</sequence>
<name>A0A131Z2X1_RHIAP</name>
<dbReference type="Gene3D" id="3.30.70.330">
    <property type="match status" value="1"/>
</dbReference>
<dbReference type="InterPro" id="IPR035979">
    <property type="entry name" value="RBD_domain_sf"/>
</dbReference>
<accession>A0A131Z2X1</accession>
<organism evidence="2">
    <name type="scientific">Rhipicephalus appendiculatus</name>
    <name type="common">Brown ear tick</name>
    <dbReference type="NCBI Taxonomy" id="34631"/>
    <lineage>
        <taxon>Eukaryota</taxon>
        <taxon>Metazoa</taxon>
        <taxon>Ecdysozoa</taxon>
        <taxon>Arthropoda</taxon>
        <taxon>Chelicerata</taxon>
        <taxon>Arachnida</taxon>
        <taxon>Acari</taxon>
        <taxon>Parasitiformes</taxon>
        <taxon>Ixodida</taxon>
        <taxon>Ixodoidea</taxon>
        <taxon>Ixodidae</taxon>
        <taxon>Rhipicephalinae</taxon>
        <taxon>Rhipicephalus</taxon>
        <taxon>Rhipicephalus</taxon>
    </lineage>
</organism>
<dbReference type="GO" id="GO:0003676">
    <property type="term" value="F:nucleic acid binding"/>
    <property type="evidence" value="ECO:0007669"/>
    <property type="project" value="InterPro"/>
</dbReference>
<protein>
    <submittedName>
        <fullName evidence="2">Erythrocyte membrane protein 1</fullName>
    </submittedName>
</protein>
<feature type="region of interest" description="Disordered" evidence="1">
    <location>
        <begin position="1"/>
        <end position="76"/>
    </location>
</feature>
<proteinExistence type="predicted"/>
<reference evidence="2" key="1">
    <citation type="journal article" date="2016" name="Ticks Tick Borne Dis.">
        <title>De novo assembly and annotation of the salivary gland transcriptome of Rhipicephalus appendiculatus male and female ticks during blood feeding.</title>
        <authorList>
            <person name="de Castro M.H."/>
            <person name="de Klerk D."/>
            <person name="Pienaar R."/>
            <person name="Latif A.A."/>
            <person name="Rees D.J."/>
            <person name="Mans B.J."/>
        </authorList>
    </citation>
    <scope>NUCLEOTIDE SEQUENCE</scope>
    <source>
        <tissue evidence="2">Salivary glands</tissue>
    </source>
</reference>
<dbReference type="AlphaFoldDB" id="A0A131Z2X1"/>
<dbReference type="SUPFAM" id="SSF54928">
    <property type="entry name" value="RNA-binding domain, RBD"/>
    <property type="match status" value="1"/>
</dbReference>